<accession>A0A0F8Z6K8</accession>
<protein>
    <recommendedName>
        <fullName evidence="2">DUF1214 domain-containing protein</fullName>
    </recommendedName>
</protein>
<dbReference type="Pfam" id="PF06742">
    <property type="entry name" value="DUF1214"/>
    <property type="match status" value="1"/>
</dbReference>
<comment type="caution">
    <text evidence="3">The sequence shown here is derived from an EMBL/GenBank/DDBJ whole genome shotgun (WGS) entry which is preliminary data.</text>
</comment>
<dbReference type="Gene3D" id="3.40.50.300">
    <property type="entry name" value="P-loop containing nucleotide triphosphate hydrolases"/>
    <property type="match status" value="1"/>
</dbReference>
<dbReference type="Gene3D" id="2.60.120.600">
    <property type="entry name" value="Domain of unknown function DUF1214, C-terminal domain"/>
    <property type="match status" value="1"/>
</dbReference>
<dbReference type="InterPro" id="IPR037049">
    <property type="entry name" value="DUF1214_C_sf"/>
</dbReference>
<dbReference type="InterPro" id="IPR027417">
    <property type="entry name" value="P-loop_NTPase"/>
</dbReference>
<evidence type="ECO:0000259" key="2">
    <source>
        <dbReference type="Pfam" id="PF06742"/>
    </source>
</evidence>
<dbReference type="AlphaFoldDB" id="A0A0F8Z6K8"/>
<evidence type="ECO:0000256" key="1">
    <source>
        <dbReference type="SAM" id="MobiDB-lite"/>
    </source>
</evidence>
<feature type="domain" description="DUF1214" evidence="2">
    <location>
        <begin position="393"/>
        <end position="425"/>
    </location>
</feature>
<reference evidence="3" key="1">
    <citation type="journal article" date="2015" name="Nature">
        <title>Complex archaea that bridge the gap between prokaryotes and eukaryotes.</title>
        <authorList>
            <person name="Spang A."/>
            <person name="Saw J.H."/>
            <person name="Jorgensen S.L."/>
            <person name="Zaremba-Niedzwiedzka K."/>
            <person name="Martijn J."/>
            <person name="Lind A.E."/>
            <person name="van Eijk R."/>
            <person name="Schleper C."/>
            <person name="Guy L."/>
            <person name="Ettema T.J."/>
        </authorList>
    </citation>
    <scope>NUCLEOTIDE SEQUENCE</scope>
</reference>
<dbReference type="EMBL" id="LAZR01049566">
    <property type="protein sequence ID" value="KKK89357.1"/>
    <property type="molecule type" value="Genomic_DNA"/>
</dbReference>
<proteinExistence type="predicted"/>
<feature type="non-terminal residue" evidence="3">
    <location>
        <position position="426"/>
    </location>
</feature>
<feature type="non-terminal residue" evidence="3">
    <location>
        <position position="1"/>
    </location>
</feature>
<evidence type="ECO:0000313" key="3">
    <source>
        <dbReference type="EMBL" id="KKK89357.1"/>
    </source>
</evidence>
<sequence>TREQMKTHTPEFAKLLDDSFRQNKWVYVPVAKRLDEPHLSGFDPAEAPNAAAREEMEKLNLAFEMGDNVMIYVDDIQHCNPEFLQKFISLCDAQRKVEGVFRGKTRTYDLRGKKVAVVMAGNPYTESGEKFKIPDMLANRADTYNLGEIIGDSADVFEMSYLENSLTSNPVLNKLASRSQKDVYTILSMAENHSAEGAELEGNYSMAEINEMVSVMQKLMRVRDVILRVNAEYIRSAGTGDEYRTEPPFKLQGSYRNMNRIAERVVAVMNDQELDRLILSNYQNDAQTLTTGTESNMLKFKELTGRMTPDQTHRWEDIKRTYHRNVQLKGAGEDEKFGQMIVQLSAFSDGLESIKRALDSGMDKMLQSAEKPAESPAEEQPDTEPPPLKASFDGDTLDASKHNYVIHFAADQIPPVNAFWSLTLYK</sequence>
<dbReference type="InterPro" id="IPR010621">
    <property type="entry name" value="DUF1214"/>
</dbReference>
<name>A0A0F8Z6K8_9ZZZZ</name>
<dbReference type="SUPFAM" id="SSF160935">
    <property type="entry name" value="VPA0735-like"/>
    <property type="match status" value="1"/>
</dbReference>
<organism evidence="3">
    <name type="scientific">marine sediment metagenome</name>
    <dbReference type="NCBI Taxonomy" id="412755"/>
    <lineage>
        <taxon>unclassified sequences</taxon>
        <taxon>metagenomes</taxon>
        <taxon>ecological metagenomes</taxon>
    </lineage>
</organism>
<feature type="region of interest" description="Disordered" evidence="1">
    <location>
        <begin position="364"/>
        <end position="394"/>
    </location>
</feature>
<gene>
    <name evidence="3" type="ORF">LCGC14_2733920</name>
</gene>